<evidence type="ECO:0000256" key="1">
    <source>
        <dbReference type="SAM" id="MobiDB-lite"/>
    </source>
</evidence>
<reference evidence="2 3" key="1">
    <citation type="submission" date="2020-01" db="EMBL/GenBank/DDBJ databases">
        <title>Genomic analysis of Aminipila sp. CBA3637.</title>
        <authorList>
            <person name="Kim Y.B."/>
            <person name="Roh S.W."/>
        </authorList>
    </citation>
    <scope>NUCLEOTIDE SEQUENCE [LARGE SCALE GENOMIC DNA]</scope>
    <source>
        <strain evidence="2 3">CBA3637</strain>
    </source>
</reference>
<evidence type="ECO:0000313" key="2">
    <source>
        <dbReference type="EMBL" id="QHI72752.1"/>
    </source>
</evidence>
<dbReference type="Proteomes" id="UP000463883">
    <property type="component" value="Chromosome"/>
</dbReference>
<dbReference type="EMBL" id="CP047591">
    <property type="protein sequence ID" value="QHI72752.1"/>
    <property type="molecule type" value="Genomic_DNA"/>
</dbReference>
<feature type="region of interest" description="Disordered" evidence="1">
    <location>
        <begin position="1"/>
        <end position="47"/>
    </location>
</feature>
<name>A0A6P1MFD0_9FIRM</name>
<feature type="compositionally biased region" description="Basic and acidic residues" evidence="1">
    <location>
        <begin position="36"/>
        <end position="47"/>
    </location>
</feature>
<organism evidence="2 3">
    <name type="scientific">Aminipila terrae</name>
    <dbReference type="NCBI Taxonomy" id="2697030"/>
    <lineage>
        <taxon>Bacteria</taxon>
        <taxon>Bacillati</taxon>
        <taxon>Bacillota</taxon>
        <taxon>Clostridia</taxon>
        <taxon>Peptostreptococcales</taxon>
        <taxon>Anaerovoracaceae</taxon>
        <taxon>Aminipila</taxon>
    </lineage>
</organism>
<evidence type="ECO:0000313" key="3">
    <source>
        <dbReference type="Proteomes" id="UP000463883"/>
    </source>
</evidence>
<accession>A0A6P1MFD0</accession>
<sequence length="47" mass="5525">MDYLKKKDNNAEAYKKAHYAESYDSTENKTSNENPQDSHTDESKNRK</sequence>
<dbReference type="RefSeq" id="WP_162362519.1">
    <property type="nucleotide sequence ID" value="NZ_CP047591.1"/>
</dbReference>
<dbReference type="KEGG" id="amic:Ami3637_10360"/>
<gene>
    <name evidence="2" type="ORF">Ami3637_10360</name>
</gene>
<proteinExistence type="predicted"/>
<feature type="compositionally biased region" description="Polar residues" evidence="1">
    <location>
        <begin position="23"/>
        <end position="35"/>
    </location>
</feature>
<protein>
    <submittedName>
        <fullName evidence="2">Uncharacterized protein</fullName>
    </submittedName>
</protein>
<feature type="compositionally biased region" description="Basic and acidic residues" evidence="1">
    <location>
        <begin position="1"/>
        <end position="21"/>
    </location>
</feature>
<keyword evidence="3" id="KW-1185">Reference proteome</keyword>
<dbReference type="AlphaFoldDB" id="A0A6P1MFD0"/>